<dbReference type="Pfam" id="PF18476">
    <property type="entry name" value="PIN_8"/>
    <property type="match status" value="1"/>
</dbReference>
<evidence type="ECO:0000256" key="2">
    <source>
        <dbReference type="SAM" id="MobiDB-lite"/>
    </source>
</evidence>
<gene>
    <name evidence="4" type="ORF">FGF04_24020</name>
</gene>
<evidence type="ECO:0000256" key="1">
    <source>
        <dbReference type="SAM" id="Coils"/>
    </source>
</evidence>
<feature type="region of interest" description="Disordered" evidence="2">
    <location>
        <begin position="182"/>
        <end position="206"/>
    </location>
</feature>
<organism evidence="4 5">
    <name type="scientific">Streptomyces apricus</name>
    <dbReference type="NCBI Taxonomy" id="1828112"/>
    <lineage>
        <taxon>Bacteria</taxon>
        <taxon>Bacillati</taxon>
        <taxon>Actinomycetota</taxon>
        <taxon>Actinomycetes</taxon>
        <taxon>Kitasatosporales</taxon>
        <taxon>Streptomycetaceae</taxon>
        <taxon>Streptomyces</taxon>
    </lineage>
</organism>
<protein>
    <recommendedName>
        <fullName evidence="3">PIN like domain-containing protein</fullName>
    </recommendedName>
</protein>
<evidence type="ECO:0000259" key="3">
    <source>
        <dbReference type="Pfam" id="PF18476"/>
    </source>
</evidence>
<proteinExistence type="predicted"/>
<reference evidence="4 5" key="1">
    <citation type="submission" date="2019-05" db="EMBL/GenBank/DDBJ databases">
        <authorList>
            <person name="Hariharan J."/>
            <person name="Choudoir M.J."/>
            <person name="Diebold P."/>
            <person name="Panke-Buisse K."/>
            <person name="Buckley D.H."/>
        </authorList>
    </citation>
    <scope>NUCLEOTIDE SEQUENCE [LARGE SCALE GENOMIC DNA]</scope>
    <source>
        <strain evidence="4 5">SUN51</strain>
    </source>
</reference>
<accession>A0A5B0APJ5</accession>
<dbReference type="Proteomes" id="UP000324965">
    <property type="component" value="Unassembled WGS sequence"/>
</dbReference>
<dbReference type="OrthoDB" id="9182727at2"/>
<dbReference type="EMBL" id="VDFC01000046">
    <property type="protein sequence ID" value="KAA0931928.1"/>
    <property type="molecule type" value="Genomic_DNA"/>
</dbReference>
<feature type="coiled-coil region" evidence="1">
    <location>
        <begin position="322"/>
        <end position="390"/>
    </location>
</feature>
<keyword evidence="5" id="KW-1185">Reference proteome</keyword>
<keyword evidence="1" id="KW-0175">Coiled coil</keyword>
<comment type="caution">
    <text evidence="4">The sequence shown here is derived from an EMBL/GenBank/DDBJ whole genome shotgun (WGS) entry which is preliminary data.</text>
</comment>
<feature type="domain" description="PIN like" evidence="3">
    <location>
        <begin position="31"/>
        <end position="254"/>
    </location>
</feature>
<name>A0A5B0APJ5_9ACTN</name>
<evidence type="ECO:0000313" key="4">
    <source>
        <dbReference type="EMBL" id="KAA0931928.1"/>
    </source>
</evidence>
<evidence type="ECO:0000313" key="5">
    <source>
        <dbReference type="Proteomes" id="UP000324965"/>
    </source>
</evidence>
<dbReference type="AlphaFoldDB" id="A0A5B0APJ5"/>
<dbReference type="RefSeq" id="WP_149513350.1">
    <property type="nucleotide sequence ID" value="NZ_VDFC01000046.1"/>
</dbReference>
<sequence>MNSDNSFLTEFSSYRRLTKKEEEDAFNSSTIVLDANVLLDLYRVTPVARQEILGVLASVAERTHIPHQVASEFHKNRIKAAKDQIDFYEAISKSLGTLRSQTLQKLSEFANRCALTDEEKEALQLPLGKAFESAAKEIRDFEERFDLDLKRVLNDDPILHHLSEIYSGRVGKPFTVEQKKTALKEAEDRRNQKKPPGYKDGNKATNPHGDYFVWEQILTVAENSKTPILFVSNDDKEDWVTKVLDFTIGPREELVEEIQKRAGVAFHIMKFPTFLKTARHRSSESISDQTLVQAQMVESNVYQFPWKTATKVIPLEIIQPFAESITRDLESAKIKYQAALAKKSESDGTDLAPWDLDLIDQEVEFAETMLESKQEDYDLFERAISSAEETDDGISITLPEYLHKRFPFIMKNVYGSRVTRTDHIPPGNE</sequence>
<dbReference type="InterPro" id="IPR041578">
    <property type="entry name" value="PIN_8"/>
</dbReference>